<evidence type="ECO:0000256" key="3">
    <source>
        <dbReference type="ARBA" id="ARBA00022692"/>
    </source>
</evidence>
<keyword evidence="4 6" id="KW-1133">Transmembrane helix</keyword>
<dbReference type="SUPFAM" id="SSF52540">
    <property type="entry name" value="P-loop containing nucleoside triphosphate hydrolases"/>
    <property type="match status" value="1"/>
</dbReference>
<dbReference type="InterPro" id="IPR027417">
    <property type="entry name" value="P-loop_NTPase"/>
</dbReference>
<feature type="domain" description="TraD/TraG TraM recognition site" evidence="7">
    <location>
        <begin position="423"/>
        <end position="540"/>
    </location>
</feature>
<gene>
    <name evidence="8" type="ORF">H924_03735</name>
</gene>
<evidence type="ECO:0000259" key="7">
    <source>
        <dbReference type="Pfam" id="PF12696"/>
    </source>
</evidence>
<dbReference type="KEGG" id="ccn:H924_03735"/>
<comment type="subcellular location">
    <subcellularLocation>
        <location evidence="1">Cell membrane</location>
        <topology evidence="1">Multi-pass membrane protein</topology>
    </subcellularLocation>
</comment>
<evidence type="ECO:0000256" key="4">
    <source>
        <dbReference type="ARBA" id="ARBA00022989"/>
    </source>
</evidence>
<dbReference type="Gene3D" id="3.40.50.300">
    <property type="entry name" value="P-loop containing nucleotide triphosphate hydrolases"/>
    <property type="match status" value="1"/>
</dbReference>
<dbReference type="InterPro" id="IPR051539">
    <property type="entry name" value="T4SS-coupling_protein"/>
</dbReference>
<sequence>MSRDNIRRAQQPGSDPQLVLVASLFVLLLAATVAVHLALVYSNDKNGLEDAVPWNPINLFISLAKGQFTWTTDATIVTAVLSVIFAFIAAGFWWLIRKPKAEKRVDQVRHLLGSSRDMESFSKKKATDLSKKWLPEQLAEKYPGLKFGTVVGNRKRGLYSSWEDLYLVIFGPRMGKTTTQVIPAIVDAPGVVMTTSNKRDIVDETVAFTSARGNVWVFDPQRIAAGFDQNPWFFDPLDSLRENPDMMDSAALALADIFLCAQSGDTSGGDSYFHNAGRDLTSRLLMAAAIGGRPISDVFIWANDDSDRTPVAILSGDGGWDQQASALAATYSITERTRSGIFSQAAQMVAPLGRKEAVKWVTPTAGARRFIPADFVRTAHDTLYVLSKEGPDSAAALTTALVASIMQAAERYGEANGGRLPVPLVAALDEAANVVRWPELPKLYSHYGSRSIILMTILQSYAQGVSVWGEEGMEALWSASAIMLYGGGVRDEKMLSKMVELIGDAEERSKSVSSSRDGRSVSTSLHEKKILTVAELSSLEQGRAIVFATKHRPILAELEPWWERPWPQETKDLLRITKA</sequence>
<dbReference type="InterPro" id="IPR032689">
    <property type="entry name" value="TraG-D_C"/>
</dbReference>
<reference evidence="8 9" key="1">
    <citation type="submission" date="2013-02" db="EMBL/GenBank/DDBJ databases">
        <title>The complete genome sequence of Corynebacterium callunae DSM 20147.</title>
        <authorList>
            <person name="Ruckert C."/>
            <person name="Albersmeier A."/>
            <person name="Kalinowski J."/>
        </authorList>
    </citation>
    <scope>NUCLEOTIDE SEQUENCE [LARGE SCALE GENOMIC DNA]</scope>
    <source>
        <strain evidence="8 9">DSM 20147</strain>
    </source>
</reference>
<evidence type="ECO:0000256" key="2">
    <source>
        <dbReference type="ARBA" id="ARBA00022475"/>
    </source>
</evidence>
<dbReference type="AlphaFoldDB" id="M1UDX1"/>
<keyword evidence="9" id="KW-1185">Reference proteome</keyword>
<feature type="transmembrane region" description="Helical" evidence="6">
    <location>
        <begin position="76"/>
        <end position="96"/>
    </location>
</feature>
<evidence type="ECO:0000256" key="5">
    <source>
        <dbReference type="ARBA" id="ARBA00023136"/>
    </source>
</evidence>
<dbReference type="RefSeq" id="WP_015650633.1">
    <property type="nucleotide sequence ID" value="NC_020506.1"/>
</dbReference>
<protein>
    <recommendedName>
        <fullName evidence="7">TraD/TraG TraM recognition site domain-containing protein</fullName>
    </recommendedName>
</protein>
<feature type="transmembrane region" description="Helical" evidence="6">
    <location>
        <begin position="20"/>
        <end position="41"/>
    </location>
</feature>
<name>M1UDX1_9CORY</name>
<evidence type="ECO:0000256" key="6">
    <source>
        <dbReference type="SAM" id="Phobius"/>
    </source>
</evidence>
<organism evidence="8 9">
    <name type="scientific">Corynebacterium callunae DSM 20147</name>
    <dbReference type="NCBI Taxonomy" id="1121353"/>
    <lineage>
        <taxon>Bacteria</taxon>
        <taxon>Bacillati</taxon>
        <taxon>Actinomycetota</taxon>
        <taxon>Actinomycetes</taxon>
        <taxon>Mycobacteriales</taxon>
        <taxon>Corynebacteriaceae</taxon>
        <taxon>Corynebacterium</taxon>
    </lineage>
</organism>
<dbReference type="PANTHER" id="PTHR37937:SF1">
    <property type="entry name" value="CONJUGATIVE TRANSFER: DNA TRANSPORT"/>
    <property type="match status" value="1"/>
</dbReference>
<dbReference type="Pfam" id="PF12696">
    <property type="entry name" value="TraG-D_C"/>
    <property type="match status" value="1"/>
</dbReference>
<proteinExistence type="predicted"/>
<keyword evidence="2" id="KW-1003">Cell membrane</keyword>
<dbReference type="STRING" id="1121353.H924_03735"/>
<dbReference type="EMBL" id="CP004354">
    <property type="protein sequence ID" value="AGG66195.1"/>
    <property type="molecule type" value="Genomic_DNA"/>
</dbReference>
<evidence type="ECO:0000313" key="9">
    <source>
        <dbReference type="Proteomes" id="UP000011760"/>
    </source>
</evidence>
<dbReference type="GO" id="GO:0005886">
    <property type="term" value="C:plasma membrane"/>
    <property type="evidence" value="ECO:0007669"/>
    <property type="project" value="UniProtKB-SubCell"/>
</dbReference>
<dbReference type="PANTHER" id="PTHR37937">
    <property type="entry name" value="CONJUGATIVE TRANSFER: DNA TRANSPORT"/>
    <property type="match status" value="1"/>
</dbReference>
<keyword evidence="3 6" id="KW-0812">Transmembrane</keyword>
<dbReference type="CDD" id="cd01127">
    <property type="entry name" value="TrwB_TraG_TraD_VirD4"/>
    <property type="match status" value="1"/>
</dbReference>
<dbReference type="HOGENOM" id="CLU_029028_2_0_11"/>
<accession>M1UDX1</accession>
<dbReference type="eggNOG" id="COG3505">
    <property type="taxonomic scope" value="Bacteria"/>
</dbReference>
<dbReference type="Proteomes" id="UP000011760">
    <property type="component" value="Chromosome"/>
</dbReference>
<evidence type="ECO:0000313" key="8">
    <source>
        <dbReference type="EMBL" id="AGG66195.1"/>
    </source>
</evidence>
<dbReference type="OrthoDB" id="226701at2"/>
<evidence type="ECO:0000256" key="1">
    <source>
        <dbReference type="ARBA" id="ARBA00004651"/>
    </source>
</evidence>
<dbReference type="PATRIC" id="fig|1121353.3.peg.768"/>
<keyword evidence="5 6" id="KW-0472">Membrane</keyword>